<proteinExistence type="predicted"/>
<protein>
    <submittedName>
        <fullName evidence="1">Unnamed protein product</fullName>
    </submittedName>
</protein>
<evidence type="ECO:0000313" key="2">
    <source>
        <dbReference type="Proteomes" id="UP001165205"/>
    </source>
</evidence>
<comment type="caution">
    <text evidence="1">The sequence shown here is derived from an EMBL/GenBank/DDBJ whole genome shotgun (WGS) entry which is preliminary data.</text>
</comment>
<dbReference type="InterPro" id="IPR008949">
    <property type="entry name" value="Isoprenoid_synthase_dom_sf"/>
</dbReference>
<reference evidence="1" key="1">
    <citation type="submission" date="2023-04" db="EMBL/GenBank/DDBJ databases">
        <title>Aspergillus oryzae NBRC 4228.</title>
        <authorList>
            <person name="Ichikawa N."/>
            <person name="Sato H."/>
            <person name="Tonouchi N."/>
        </authorList>
    </citation>
    <scope>NUCLEOTIDE SEQUENCE</scope>
    <source>
        <strain evidence="1">NBRC 4228</strain>
    </source>
</reference>
<sequence length="239" mass="27180">MEQTISNFEDDTSYRVERGSPDIEGFCRHYALRRHKYEEKANLGSLQCRADWVKYIGPIERWGSWNPYEGHFGSVVLPLCKPDRLAIISYIFECMDNLTIGSYSLAYANNGTPFSLDAFLYDNVVESSAKATVSKHGQTDFDTARGSWSLTRYKIQLNTHADNIGLDETEYRTIRSVSGTKQIQSKMMLELLSIDPTCAEVVLDSWKTMIATTARHDKAKPFSNLEDYVNYRIIDTGAP</sequence>
<gene>
    <name evidence="1" type="ORF">Aory04_000442100</name>
</gene>
<name>A0AAN4YE36_ASPOZ</name>
<dbReference type="AlphaFoldDB" id="A0AAN4YE36"/>
<dbReference type="EMBL" id="BSYA01000039">
    <property type="protein sequence ID" value="GMG27884.1"/>
    <property type="molecule type" value="Genomic_DNA"/>
</dbReference>
<dbReference type="Proteomes" id="UP001165205">
    <property type="component" value="Unassembled WGS sequence"/>
</dbReference>
<evidence type="ECO:0000313" key="1">
    <source>
        <dbReference type="EMBL" id="GMG27884.1"/>
    </source>
</evidence>
<dbReference type="Gene3D" id="1.10.600.10">
    <property type="entry name" value="Farnesyl Diphosphate Synthase"/>
    <property type="match status" value="1"/>
</dbReference>
<dbReference type="SUPFAM" id="SSF48576">
    <property type="entry name" value="Terpenoid synthases"/>
    <property type="match status" value="1"/>
</dbReference>
<organism evidence="1 2">
    <name type="scientific">Aspergillus oryzae</name>
    <name type="common">Yellow koji mold</name>
    <dbReference type="NCBI Taxonomy" id="5062"/>
    <lineage>
        <taxon>Eukaryota</taxon>
        <taxon>Fungi</taxon>
        <taxon>Dikarya</taxon>
        <taxon>Ascomycota</taxon>
        <taxon>Pezizomycotina</taxon>
        <taxon>Eurotiomycetes</taxon>
        <taxon>Eurotiomycetidae</taxon>
        <taxon>Eurotiales</taxon>
        <taxon>Aspergillaceae</taxon>
        <taxon>Aspergillus</taxon>
        <taxon>Aspergillus subgen. Circumdati</taxon>
    </lineage>
</organism>
<accession>A0AAN4YE36</accession>